<name>A0A1G9C9X9_9BACT</name>
<dbReference type="EMBL" id="FNGA01000001">
    <property type="protein sequence ID" value="SDK48469.1"/>
    <property type="molecule type" value="Genomic_DNA"/>
</dbReference>
<dbReference type="AlphaFoldDB" id="A0A1G9C9X9"/>
<sequence length="263" mass="30826">MSTVNSMKVSEILAFTLANGLQSEYFRIFNNYQCNLPDKEVVAHISIRASLTKNPDSIAKLKNCGKRVLEKTNLRTKLNLQAKCSSSDVIKVQKELVEEYPFSFQLLHNFIEEYILKNKGIDYDMLDYFRKVYGKVPDAIIVLDLLEIVADLLAGNKFFFYAKSNNWIEKYCTKGPSFFADWNATHLLVSLYKMKHWRAFSWLVYSHVMRVMHGRDTYRINLKEFPSELLCKYKSFFCEHKKKIILKKNIATRPTKFFVNFAC</sequence>
<dbReference type="Proteomes" id="UP000199053">
    <property type="component" value="Unassembled WGS sequence"/>
</dbReference>
<keyword evidence="2" id="KW-1185">Reference proteome</keyword>
<evidence type="ECO:0000313" key="1">
    <source>
        <dbReference type="EMBL" id="SDK48469.1"/>
    </source>
</evidence>
<gene>
    <name evidence="1" type="ORF">SAMN05660337_0599</name>
</gene>
<evidence type="ECO:0000313" key="2">
    <source>
        <dbReference type="Proteomes" id="UP000199053"/>
    </source>
</evidence>
<protein>
    <submittedName>
        <fullName evidence="1">Uncharacterized protein</fullName>
    </submittedName>
</protein>
<organism evidence="1 2">
    <name type="scientific">Maridesulfovibrio ferrireducens</name>
    <dbReference type="NCBI Taxonomy" id="246191"/>
    <lineage>
        <taxon>Bacteria</taxon>
        <taxon>Pseudomonadati</taxon>
        <taxon>Thermodesulfobacteriota</taxon>
        <taxon>Desulfovibrionia</taxon>
        <taxon>Desulfovibrionales</taxon>
        <taxon>Desulfovibrionaceae</taxon>
        <taxon>Maridesulfovibrio</taxon>
    </lineage>
</organism>
<accession>A0A1G9C9X9</accession>
<reference evidence="2" key="1">
    <citation type="submission" date="2016-10" db="EMBL/GenBank/DDBJ databases">
        <authorList>
            <person name="Varghese N."/>
            <person name="Submissions S."/>
        </authorList>
    </citation>
    <scope>NUCLEOTIDE SEQUENCE [LARGE SCALE GENOMIC DNA]</scope>
    <source>
        <strain evidence="2">DSM 16995</strain>
    </source>
</reference>
<proteinExistence type="predicted"/>
<dbReference type="RefSeq" id="WP_092158072.1">
    <property type="nucleotide sequence ID" value="NZ_FNGA01000001.1"/>
</dbReference>